<evidence type="ECO:0008006" key="5">
    <source>
        <dbReference type="Google" id="ProtNLM"/>
    </source>
</evidence>
<dbReference type="OrthoDB" id="1453201at2"/>
<dbReference type="RefSeq" id="WP_136151482.1">
    <property type="nucleotide sequence ID" value="NZ_CP038810.1"/>
</dbReference>
<accession>A0A4P7PRM3</accession>
<reference evidence="3 4" key="1">
    <citation type="submission" date="2019-04" db="EMBL/GenBank/DDBJ databases">
        <title>Flavobacterium sp. GS03.</title>
        <authorList>
            <person name="Kim H."/>
        </authorList>
    </citation>
    <scope>NUCLEOTIDE SEQUENCE [LARGE SCALE GENOMIC DNA]</scope>
    <source>
        <strain evidence="3 4">GS03</strain>
    </source>
</reference>
<evidence type="ECO:0000256" key="2">
    <source>
        <dbReference type="SAM" id="SignalP"/>
    </source>
</evidence>
<evidence type="ECO:0000313" key="4">
    <source>
        <dbReference type="Proteomes" id="UP000296862"/>
    </source>
</evidence>
<evidence type="ECO:0000313" key="3">
    <source>
        <dbReference type="EMBL" id="QBZ97528.1"/>
    </source>
</evidence>
<name>A0A4P7PRM3_9FLAO</name>
<dbReference type="KEGG" id="fsn:GS03_01020"/>
<dbReference type="PROSITE" id="PS51257">
    <property type="entry name" value="PROKAR_LIPOPROTEIN"/>
    <property type="match status" value="1"/>
</dbReference>
<organism evidence="3 4">
    <name type="scientific">Flavobacterium sangjuense</name>
    <dbReference type="NCBI Taxonomy" id="2518177"/>
    <lineage>
        <taxon>Bacteria</taxon>
        <taxon>Pseudomonadati</taxon>
        <taxon>Bacteroidota</taxon>
        <taxon>Flavobacteriia</taxon>
        <taxon>Flavobacteriales</taxon>
        <taxon>Flavobacteriaceae</taxon>
        <taxon>Flavobacterium</taxon>
    </lineage>
</organism>
<feature type="signal peptide" evidence="2">
    <location>
        <begin position="1"/>
        <end position="28"/>
    </location>
</feature>
<keyword evidence="2" id="KW-0732">Signal</keyword>
<keyword evidence="1" id="KW-0812">Transmembrane</keyword>
<feature type="chain" id="PRO_5020205825" description="Lipoprotein" evidence="2">
    <location>
        <begin position="29"/>
        <end position="133"/>
    </location>
</feature>
<evidence type="ECO:0000256" key="1">
    <source>
        <dbReference type="SAM" id="Phobius"/>
    </source>
</evidence>
<keyword evidence="1" id="KW-1133">Transmembrane helix</keyword>
<protein>
    <recommendedName>
        <fullName evidence="5">Lipoprotein</fullName>
    </recommendedName>
</protein>
<gene>
    <name evidence="3" type="ORF">GS03_01020</name>
</gene>
<feature type="transmembrane region" description="Helical" evidence="1">
    <location>
        <begin position="99"/>
        <end position="117"/>
    </location>
</feature>
<sequence length="133" mass="14652">MKSKLHKAKFACLFLAVLMMFQSCTVYKTTPISISQASQISKKVLVTTTTNSKLKFTRIEKTDSIYYGVKAVRGNETRIALKETEIVSIRPYDKSKSTTATLVLIAIPIVFAIVIAISNMDFAPNLGGLGEEN</sequence>
<dbReference type="AlphaFoldDB" id="A0A4P7PRM3"/>
<proteinExistence type="predicted"/>
<dbReference type="EMBL" id="CP038810">
    <property type="protein sequence ID" value="QBZ97528.1"/>
    <property type="molecule type" value="Genomic_DNA"/>
</dbReference>
<keyword evidence="1" id="KW-0472">Membrane</keyword>
<dbReference type="Proteomes" id="UP000296862">
    <property type="component" value="Chromosome"/>
</dbReference>
<keyword evidence="4" id="KW-1185">Reference proteome</keyword>